<evidence type="ECO:0000256" key="11">
    <source>
        <dbReference type="ARBA" id="ARBA00069325"/>
    </source>
</evidence>
<evidence type="ECO:0000256" key="1">
    <source>
        <dbReference type="ARBA" id="ARBA00004496"/>
    </source>
</evidence>
<evidence type="ECO:0000256" key="6">
    <source>
        <dbReference type="ARBA" id="ARBA00022691"/>
    </source>
</evidence>
<reference evidence="14 15" key="1">
    <citation type="submission" date="2019-10" db="EMBL/GenBank/DDBJ databases">
        <title>Dictyobacter vulcani sp. nov., within the class Ktedonobacteria, isolated from soil of volcanic Mt. Zao.</title>
        <authorList>
            <person name="Zheng Y."/>
            <person name="Wang C.M."/>
            <person name="Sakai Y."/>
            <person name="Abe K."/>
            <person name="Yokota A."/>
            <person name="Yabe S."/>
        </authorList>
    </citation>
    <scope>NUCLEOTIDE SEQUENCE [LARGE SCALE GENOMIC DNA]</scope>
    <source>
        <strain evidence="14 15">W12</strain>
    </source>
</reference>
<evidence type="ECO:0000256" key="3">
    <source>
        <dbReference type="ARBA" id="ARBA00011245"/>
    </source>
</evidence>
<dbReference type="EC" id="2.4.99.17" evidence="10 13"/>
<dbReference type="PANTHER" id="PTHR30307:SF0">
    <property type="entry name" value="S-ADENOSYLMETHIONINE:TRNA RIBOSYLTRANSFERASE-ISOMERASE"/>
    <property type="match status" value="1"/>
</dbReference>
<protein>
    <recommendedName>
        <fullName evidence="11 13">S-adenosylmethionine:tRNA ribosyltransferase-isomerase</fullName>
        <ecNumber evidence="10 13">2.4.99.17</ecNumber>
    </recommendedName>
    <alternativeName>
        <fullName evidence="12 13">Queuosine biosynthesis protein QueA</fullName>
    </alternativeName>
</protein>
<dbReference type="GO" id="GO:0051075">
    <property type="term" value="F:S-adenosylmethionine:tRNA ribosyltransferase-isomerase activity"/>
    <property type="evidence" value="ECO:0007669"/>
    <property type="project" value="UniProtKB-EC"/>
</dbReference>
<evidence type="ECO:0000313" key="14">
    <source>
        <dbReference type="EMBL" id="GER87909.1"/>
    </source>
</evidence>
<evidence type="ECO:0000256" key="2">
    <source>
        <dbReference type="ARBA" id="ARBA00004691"/>
    </source>
</evidence>
<evidence type="ECO:0000256" key="4">
    <source>
        <dbReference type="ARBA" id="ARBA00022490"/>
    </source>
</evidence>
<dbReference type="NCBIfam" id="NF001140">
    <property type="entry name" value="PRK00147.1"/>
    <property type="match status" value="1"/>
</dbReference>
<sequence length="366" mass="41332">MDNTLKISDFDYELPLELIAQTPIEPRDASRLLVVQRQTEALEHRHFRDLGDYLKPGDLLIANQSRVIPARLLGYRAETKGAAEVLLLAERSDLGPDHWETLVRPGRRLREGARIYFGAQDQSPRLIGEILQRTEAGGRIVHFQVPGQENSNPDDPYQILTVRQRIDEIGRMPLPPYIHETLEDQERYQTVYARIQGSAAAPTAGLHFTPELLERLRQQGVRTGFVTLHVGLDTFRPVEHENVSEHKMHSEQIELDSATAELINETKKAGGRVIAVGTTSVRVLESVASFHDGKIAAYKGDTRLFITPGTRFQAVDAMITNFHLPRSTLLLLVSAFMGKGLMERAYQEAIQERYRFFSFGDAMLLL</sequence>
<evidence type="ECO:0000256" key="10">
    <source>
        <dbReference type="ARBA" id="ARBA00066503"/>
    </source>
</evidence>
<dbReference type="UniPathway" id="UPA00392"/>
<keyword evidence="14" id="KW-0413">Isomerase</keyword>
<comment type="catalytic activity">
    <reaction evidence="8 13">
        <text>7-aminomethyl-7-carbaguanosine(34) in tRNA + S-adenosyl-L-methionine = epoxyqueuosine(34) in tRNA + adenine + L-methionine + 2 H(+)</text>
        <dbReference type="Rhea" id="RHEA:32155"/>
        <dbReference type="Rhea" id="RHEA-COMP:10342"/>
        <dbReference type="Rhea" id="RHEA-COMP:18582"/>
        <dbReference type="ChEBI" id="CHEBI:15378"/>
        <dbReference type="ChEBI" id="CHEBI:16708"/>
        <dbReference type="ChEBI" id="CHEBI:57844"/>
        <dbReference type="ChEBI" id="CHEBI:59789"/>
        <dbReference type="ChEBI" id="CHEBI:82833"/>
        <dbReference type="ChEBI" id="CHEBI:194443"/>
        <dbReference type="EC" id="2.4.99.17"/>
    </reaction>
</comment>
<dbReference type="Gene3D" id="3.40.1780.10">
    <property type="entry name" value="QueA-like"/>
    <property type="match status" value="1"/>
</dbReference>
<dbReference type="AlphaFoldDB" id="A0A5J4KP76"/>
<dbReference type="InterPro" id="IPR042118">
    <property type="entry name" value="QueA_dom1"/>
</dbReference>
<dbReference type="GO" id="GO:0008616">
    <property type="term" value="P:tRNA queuosine(34) biosynthetic process"/>
    <property type="evidence" value="ECO:0007669"/>
    <property type="project" value="UniProtKB-UniRule"/>
</dbReference>
<dbReference type="InterPro" id="IPR003699">
    <property type="entry name" value="QueA"/>
</dbReference>
<keyword evidence="6 13" id="KW-0949">S-adenosyl-L-methionine</keyword>
<keyword evidence="5 13" id="KW-0808">Transferase</keyword>
<accession>A0A5J4KP76</accession>
<comment type="similarity">
    <text evidence="9 13">Belongs to the QueA family.</text>
</comment>
<name>A0A5J4KP76_9CHLR</name>
<evidence type="ECO:0000256" key="13">
    <source>
        <dbReference type="HAMAP-Rule" id="MF_00113"/>
    </source>
</evidence>
<dbReference type="InterPro" id="IPR042119">
    <property type="entry name" value="QueA_dom2"/>
</dbReference>
<dbReference type="EMBL" id="BKZW01000001">
    <property type="protein sequence ID" value="GER87909.1"/>
    <property type="molecule type" value="Genomic_DNA"/>
</dbReference>
<dbReference type="FunFam" id="2.40.10.240:FF:000002">
    <property type="entry name" value="S-adenosylmethionine:tRNA ribosyltransferase-isomerase"/>
    <property type="match status" value="1"/>
</dbReference>
<dbReference type="GO" id="GO:0005737">
    <property type="term" value="C:cytoplasm"/>
    <property type="evidence" value="ECO:0007669"/>
    <property type="project" value="UniProtKB-SubCell"/>
</dbReference>
<evidence type="ECO:0000256" key="8">
    <source>
        <dbReference type="ARBA" id="ARBA00052751"/>
    </source>
</evidence>
<keyword evidence="7 13" id="KW-0671">Queuosine biosynthesis</keyword>
<dbReference type="SUPFAM" id="SSF111337">
    <property type="entry name" value="QueA-like"/>
    <property type="match status" value="1"/>
</dbReference>
<evidence type="ECO:0000256" key="5">
    <source>
        <dbReference type="ARBA" id="ARBA00022679"/>
    </source>
</evidence>
<comment type="pathway">
    <text evidence="2 13">tRNA modification; tRNA-queuosine biosynthesis.</text>
</comment>
<dbReference type="HAMAP" id="MF_00113">
    <property type="entry name" value="QueA"/>
    <property type="match status" value="1"/>
</dbReference>
<comment type="caution">
    <text evidence="14">The sequence shown here is derived from an EMBL/GenBank/DDBJ whole genome shotgun (WGS) entry which is preliminary data.</text>
</comment>
<keyword evidence="15" id="KW-1185">Reference proteome</keyword>
<evidence type="ECO:0000256" key="12">
    <source>
        <dbReference type="ARBA" id="ARBA00076160"/>
    </source>
</evidence>
<keyword evidence="4 13" id="KW-0963">Cytoplasm</keyword>
<dbReference type="NCBIfam" id="TIGR00113">
    <property type="entry name" value="queA"/>
    <property type="match status" value="1"/>
</dbReference>
<comment type="subcellular location">
    <subcellularLocation>
        <location evidence="1 13">Cytoplasm</location>
    </subcellularLocation>
</comment>
<dbReference type="Proteomes" id="UP000326912">
    <property type="component" value="Unassembled WGS sequence"/>
</dbReference>
<comment type="function">
    <text evidence="13">Transfers and isomerizes the ribose moiety from AdoMet to the 7-aminomethyl group of 7-deazaguanine (preQ1-tRNA) to give epoxyqueuosine (oQ-tRNA).</text>
</comment>
<evidence type="ECO:0000256" key="9">
    <source>
        <dbReference type="ARBA" id="ARBA00061210"/>
    </source>
</evidence>
<proteinExistence type="inferred from homology"/>
<comment type="subunit">
    <text evidence="3 13">Monomer.</text>
</comment>
<dbReference type="PANTHER" id="PTHR30307">
    <property type="entry name" value="S-ADENOSYLMETHIONINE:TRNA RIBOSYLTRANSFERASE-ISOMERASE"/>
    <property type="match status" value="1"/>
</dbReference>
<dbReference type="Gene3D" id="2.40.10.240">
    <property type="entry name" value="QueA-like"/>
    <property type="match status" value="1"/>
</dbReference>
<dbReference type="Pfam" id="PF02547">
    <property type="entry name" value="Queuosine_synth"/>
    <property type="match status" value="1"/>
</dbReference>
<evidence type="ECO:0000256" key="7">
    <source>
        <dbReference type="ARBA" id="ARBA00022785"/>
    </source>
</evidence>
<gene>
    <name evidence="13 14" type="primary">queA</name>
    <name evidence="14" type="ORF">KDW_20710</name>
</gene>
<dbReference type="FunFam" id="3.40.1780.10:FF:000001">
    <property type="entry name" value="S-adenosylmethionine:tRNA ribosyltransferase-isomerase"/>
    <property type="match status" value="1"/>
</dbReference>
<dbReference type="InterPro" id="IPR036100">
    <property type="entry name" value="QueA_sf"/>
</dbReference>
<evidence type="ECO:0000313" key="15">
    <source>
        <dbReference type="Proteomes" id="UP000326912"/>
    </source>
</evidence>
<organism evidence="14 15">
    <name type="scientific">Dictyobacter vulcani</name>
    <dbReference type="NCBI Taxonomy" id="2607529"/>
    <lineage>
        <taxon>Bacteria</taxon>
        <taxon>Bacillati</taxon>
        <taxon>Chloroflexota</taxon>
        <taxon>Ktedonobacteria</taxon>
        <taxon>Ktedonobacterales</taxon>
        <taxon>Dictyobacteraceae</taxon>
        <taxon>Dictyobacter</taxon>
    </lineage>
</organism>